<evidence type="ECO:0000313" key="2">
    <source>
        <dbReference type="EMBL" id="MBI2097017.1"/>
    </source>
</evidence>
<keyword evidence="1" id="KW-1133">Transmembrane helix</keyword>
<gene>
    <name evidence="2" type="ORF">HYT40_02600</name>
</gene>
<sequence length="264" mass="29977">MDWRTRKQLTILLIVFGVVFGALFWIGYSILHSPGSCTDNKKNQGEEEADCGGPCAPCAFKHQRPVEVFFARFIPVRPTNYDIVAQVQNPNDHLAATPLVYRVRLYDDKNAEVGRRDNVTFLDPNDRIYVIESNFVTERTVVRAVAEILPGETKWQFTNELRPDLTVGKKNYDVVMIDDREQSRVTAELVNRAAFTFRQVNVRVALLDESRNIIGVAKTIIANVRPGEPRPIEITWPGKFEGSVARIDMEARTNWLDSSNILSP</sequence>
<comment type="caution">
    <text evidence="2">The sequence shown here is derived from an EMBL/GenBank/DDBJ whole genome shotgun (WGS) entry which is preliminary data.</text>
</comment>
<dbReference type="InterPro" id="IPR047676">
    <property type="entry name" value="FxLYD_dom"/>
</dbReference>
<reference evidence="2" key="1">
    <citation type="submission" date="2020-07" db="EMBL/GenBank/DDBJ databases">
        <title>Huge and variable diversity of episymbiotic CPR bacteria and DPANN archaea in groundwater ecosystems.</title>
        <authorList>
            <person name="He C.Y."/>
            <person name="Keren R."/>
            <person name="Whittaker M."/>
            <person name="Farag I.F."/>
            <person name="Doudna J."/>
            <person name="Cate J.H.D."/>
            <person name="Banfield J.F."/>
        </authorList>
    </citation>
    <scope>NUCLEOTIDE SEQUENCE</scope>
    <source>
        <strain evidence="2">NC_groundwater_193_Ag_S-0.1um_51_7</strain>
    </source>
</reference>
<proteinExistence type="predicted"/>
<keyword evidence="1" id="KW-0812">Transmembrane</keyword>
<accession>A0A931WP66</accession>
<keyword evidence="1" id="KW-0472">Membrane</keyword>
<evidence type="ECO:0000313" key="3">
    <source>
        <dbReference type="Proteomes" id="UP000724148"/>
    </source>
</evidence>
<dbReference type="NCBIfam" id="NF038353">
    <property type="entry name" value="FxLYD_dom"/>
    <property type="match status" value="1"/>
</dbReference>
<protein>
    <submittedName>
        <fullName evidence="2">Uncharacterized protein</fullName>
    </submittedName>
</protein>
<dbReference type="AlphaFoldDB" id="A0A931WP66"/>
<organism evidence="2 3">
    <name type="scientific">Candidatus Sungiibacteriota bacterium</name>
    <dbReference type="NCBI Taxonomy" id="2750080"/>
    <lineage>
        <taxon>Bacteria</taxon>
        <taxon>Candidatus Sungiibacteriota</taxon>
    </lineage>
</organism>
<dbReference type="Proteomes" id="UP000724148">
    <property type="component" value="Unassembled WGS sequence"/>
</dbReference>
<evidence type="ECO:0000256" key="1">
    <source>
        <dbReference type="SAM" id="Phobius"/>
    </source>
</evidence>
<dbReference type="EMBL" id="JACOZA010000072">
    <property type="protein sequence ID" value="MBI2097017.1"/>
    <property type="molecule type" value="Genomic_DNA"/>
</dbReference>
<feature type="transmembrane region" description="Helical" evidence="1">
    <location>
        <begin position="12"/>
        <end position="31"/>
    </location>
</feature>
<name>A0A931WP66_9BACT</name>